<protein>
    <submittedName>
        <fullName evidence="1">Putative ovule protein</fullName>
    </submittedName>
</protein>
<dbReference type="EMBL" id="GEDG01010689">
    <property type="protein sequence ID" value="JAP27894.1"/>
    <property type="molecule type" value="Transcribed_RNA"/>
</dbReference>
<sequence length="81" mass="8856">MWSPQGSNLVFITLLNDREIDGVVELLSLIGGFPDNTLETHKLAWGNHKDGVFSVNRLYNWGIRRSAGRSTGPCVMGVGAL</sequence>
<organism evidence="1">
    <name type="scientific">Solanum chacoense</name>
    <name type="common">Chaco potato</name>
    <dbReference type="NCBI Taxonomy" id="4108"/>
    <lineage>
        <taxon>Eukaryota</taxon>
        <taxon>Viridiplantae</taxon>
        <taxon>Streptophyta</taxon>
        <taxon>Embryophyta</taxon>
        <taxon>Tracheophyta</taxon>
        <taxon>Spermatophyta</taxon>
        <taxon>Magnoliopsida</taxon>
        <taxon>eudicotyledons</taxon>
        <taxon>Gunneridae</taxon>
        <taxon>Pentapetalae</taxon>
        <taxon>asterids</taxon>
        <taxon>lamiids</taxon>
        <taxon>Solanales</taxon>
        <taxon>Solanaceae</taxon>
        <taxon>Solanoideae</taxon>
        <taxon>Solaneae</taxon>
        <taxon>Solanum</taxon>
    </lineage>
</organism>
<dbReference type="AlphaFoldDB" id="A0A0V0I7M7"/>
<evidence type="ECO:0000313" key="1">
    <source>
        <dbReference type="EMBL" id="JAP27894.1"/>
    </source>
</evidence>
<proteinExistence type="predicted"/>
<reference evidence="1" key="1">
    <citation type="submission" date="2015-12" db="EMBL/GenBank/DDBJ databases">
        <title>Gene expression during late stages of embryo sac development: a critical building block for successful pollen-pistil interactions.</title>
        <authorList>
            <person name="Liu Y."/>
            <person name="Joly V."/>
            <person name="Sabar M."/>
            <person name="Matton D.P."/>
        </authorList>
    </citation>
    <scope>NUCLEOTIDE SEQUENCE</scope>
</reference>
<name>A0A0V0I7M7_SOLCH</name>
<accession>A0A0V0I7M7</accession>